<proteinExistence type="predicted"/>
<dbReference type="EMBL" id="CAIJCS010000009">
    <property type="protein sequence ID" value="CAC9923808.1"/>
    <property type="molecule type" value="Genomic_DNA"/>
</dbReference>
<sequence>MDRGRLREKRLPPQKNKSAYQKSIQRESETPQKTFYSRQNSKNIYYINIFIENYLKINKS</sequence>
<feature type="compositionally biased region" description="Basic and acidic residues" evidence="1">
    <location>
        <begin position="1"/>
        <end position="11"/>
    </location>
</feature>
<reference evidence="2 3" key="1">
    <citation type="submission" date="2020-06" db="EMBL/GenBank/DDBJ databases">
        <authorList>
            <person name="Criscuolo A."/>
        </authorList>
    </citation>
    <scope>NUCLEOTIDE SEQUENCE [LARGE SCALE GENOMIC DNA]</scope>
    <source>
        <strain evidence="2">1804121828</strain>
    </source>
</reference>
<gene>
    <name evidence="2" type="ORF">PEPNEM18_00192</name>
</gene>
<accession>A0A6V6XYZ1</accession>
<dbReference type="RefSeq" id="WP_180498347.1">
    <property type="nucleotide sequence ID" value="NZ_CAIJCS010000009.1"/>
</dbReference>
<dbReference type="AlphaFoldDB" id="A0A6V6XYZ1"/>
<feature type="region of interest" description="Disordered" evidence="1">
    <location>
        <begin position="1"/>
        <end position="35"/>
    </location>
</feature>
<evidence type="ECO:0000256" key="1">
    <source>
        <dbReference type="SAM" id="MobiDB-lite"/>
    </source>
</evidence>
<comment type="caution">
    <text evidence="2">The sequence shown here is derived from an EMBL/GenBank/DDBJ whole genome shotgun (WGS) entry which is preliminary data.</text>
</comment>
<evidence type="ECO:0000313" key="3">
    <source>
        <dbReference type="Proteomes" id="UP000586454"/>
    </source>
</evidence>
<name>A0A6V6XYZ1_9FIRM</name>
<evidence type="ECO:0000313" key="2">
    <source>
        <dbReference type="EMBL" id="CAC9923808.1"/>
    </source>
</evidence>
<organism evidence="2 3">
    <name type="scientific">Aedoeadaptatus nemausensis</name>
    <dbReference type="NCBI Taxonomy" id="2582829"/>
    <lineage>
        <taxon>Bacteria</taxon>
        <taxon>Bacillati</taxon>
        <taxon>Bacillota</taxon>
        <taxon>Tissierellia</taxon>
        <taxon>Tissierellales</taxon>
        <taxon>Peptoniphilaceae</taxon>
        <taxon>Aedoeadaptatus</taxon>
    </lineage>
</organism>
<protein>
    <submittedName>
        <fullName evidence="2">Uncharacterized protein</fullName>
    </submittedName>
</protein>
<keyword evidence="3" id="KW-1185">Reference proteome</keyword>
<dbReference type="Proteomes" id="UP000586454">
    <property type="component" value="Unassembled WGS sequence"/>
</dbReference>